<dbReference type="KEGG" id="glz:GLAREA_01446"/>
<dbReference type="PANTHER" id="PTHR43684">
    <property type="match status" value="1"/>
</dbReference>
<evidence type="ECO:0000313" key="7">
    <source>
        <dbReference type="Proteomes" id="UP000016922"/>
    </source>
</evidence>
<dbReference type="PANTHER" id="PTHR43684:SF3">
    <property type="entry name" value="PEROXISOMAL D3,D2-ENOYL-COA ISOMERASE"/>
    <property type="match status" value="1"/>
</dbReference>
<dbReference type="HOGENOM" id="CLU_009834_6_0_1"/>
<dbReference type="RefSeq" id="XP_008086853.1">
    <property type="nucleotide sequence ID" value="XM_008088662.1"/>
</dbReference>
<keyword evidence="4" id="KW-0576">Peroxisome</keyword>
<dbReference type="GeneID" id="19460504"/>
<dbReference type="SUPFAM" id="SSF52096">
    <property type="entry name" value="ClpP/crotonase"/>
    <property type="match status" value="1"/>
</dbReference>
<dbReference type="InterPro" id="IPR001753">
    <property type="entry name" value="Enoyl-CoA_hydra/iso"/>
</dbReference>
<dbReference type="InterPro" id="IPR029045">
    <property type="entry name" value="ClpP/crotonase-like_dom_sf"/>
</dbReference>
<dbReference type="Gene3D" id="3.90.226.10">
    <property type="entry name" value="2-enoyl-CoA Hydratase, Chain A, domain 1"/>
    <property type="match status" value="1"/>
</dbReference>
<dbReference type="FunFam" id="3.90.226.10:FF:000048">
    <property type="entry name" value="3,2-trans-enoyl-CoA isomerase"/>
    <property type="match status" value="1"/>
</dbReference>
<comment type="subcellular location">
    <subcellularLocation>
        <location evidence="1">Peroxisome</location>
    </subcellularLocation>
</comment>
<keyword evidence="7" id="KW-1185">Reference proteome</keyword>
<dbReference type="GO" id="GO:0006635">
    <property type="term" value="P:fatty acid beta-oxidation"/>
    <property type="evidence" value="ECO:0007669"/>
    <property type="project" value="TreeGrafter"/>
</dbReference>
<protein>
    <submittedName>
        <fullName evidence="6">ClpP/crotonase</fullName>
    </submittedName>
</protein>
<dbReference type="OrthoDB" id="448450at2759"/>
<dbReference type="InterPro" id="IPR051053">
    <property type="entry name" value="ECH/Chromodomain_protein"/>
</dbReference>
<dbReference type="OMA" id="WFPGVAD"/>
<dbReference type="Pfam" id="PF00378">
    <property type="entry name" value="ECH_1"/>
    <property type="match status" value="1"/>
</dbReference>
<dbReference type="AlphaFoldDB" id="S3CJW7"/>
<dbReference type="CDD" id="cd06558">
    <property type="entry name" value="crotonase-like"/>
    <property type="match status" value="1"/>
</dbReference>
<comment type="similarity">
    <text evidence="3">Belongs to the enoyl-CoA hydratase/isomerase family.</text>
</comment>
<reference evidence="6 7" key="1">
    <citation type="journal article" date="2013" name="BMC Genomics">
        <title>Genomics-driven discovery of the pneumocandin biosynthetic gene cluster in the fungus Glarea lozoyensis.</title>
        <authorList>
            <person name="Chen L."/>
            <person name="Yue Q."/>
            <person name="Zhang X."/>
            <person name="Xiang M."/>
            <person name="Wang C."/>
            <person name="Li S."/>
            <person name="Che Y."/>
            <person name="Ortiz-Lopez F.J."/>
            <person name="Bills G.F."/>
            <person name="Liu X."/>
            <person name="An Z."/>
        </authorList>
    </citation>
    <scope>NUCLEOTIDE SEQUENCE [LARGE SCALE GENOMIC DNA]</scope>
    <source>
        <strain evidence="7">ATCC 20868 / MF5171</strain>
    </source>
</reference>
<evidence type="ECO:0000313" key="6">
    <source>
        <dbReference type="EMBL" id="EPE25534.1"/>
    </source>
</evidence>
<organism evidence="6 7">
    <name type="scientific">Glarea lozoyensis (strain ATCC 20868 / MF5171)</name>
    <dbReference type="NCBI Taxonomy" id="1116229"/>
    <lineage>
        <taxon>Eukaryota</taxon>
        <taxon>Fungi</taxon>
        <taxon>Dikarya</taxon>
        <taxon>Ascomycota</taxon>
        <taxon>Pezizomycotina</taxon>
        <taxon>Leotiomycetes</taxon>
        <taxon>Helotiales</taxon>
        <taxon>Helotiaceae</taxon>
        <taxon>Glarea</taxon>
    </lineage>
</organism>
<keyword evidence="5" id="KW-0413">Isomerase</keyword>
<dbReference type="GO" id="GO:0005782">
    <property type="term" value="C:peroxisomal matrix"/>
    <property type="evidence" value="ECO:0007669"/>
    <property type="project" value="TreeGrafter"/>
</dbReference>
<gene>
    <name evidence="6" type="ORF">GLAREA_01446</name>
</gene>
<dbReference type="EMBL" id="KE145371">
    <property type="protein sequence ID" value="EPE25534.1"/>
    <property type="molecule type" value="Genomic_DNA"/>
</dbReference>
<evidence type="ECO:0000256" key="1">
    <source>
        <dbReference type="ARBA" id="ARBA00004275"/>
    </source>
</evidence>
<evidence type="ECO:0000256" key="5">
    <source>
        <dbReference type="ARBA" id="ARBA00023235"/>
    </source>
</evidence>
<evidence type="ECO:0000256" key="4">
    <source>
        <dbReference type="ARBA" id="ARBA00023140"/>
    </source>
</evidence>
<evidence type="ECO:0000256" key="2">
    <source>
        <dbReference type="ARBA" id="ARBA00005005"/>
    </source>
</evidence>
<name>S3CJW7_GLAL2</name>
<proteinExistence type="inferred from homology"/>
<dbReference type="eggNOG" id="KOG0016">
    <property type="taxonomic scope" value="Eukaryota"/>
</dbReference>
<dbReference type="GO" id="GO:0016853">
    <property type="term" value="F:isomerase activity"/>
    <property type="evidence" value="ECO:0007669"/>
    <property type="project" value="UniProtKB-KW"/>
</dbReference>
<dbReference type="Proteomes" id="UP000016922">
    <property type="component" value="Unassembled WGS sequence"/>
</dbReference>
<sequence>MSSNKFEDIVLSINGRVGTIKFNRPKTLNAFGGKLMIEVVAAIRELNDHPDTVFTVLTGEGRFFSSGADVKASGLDSPEGFANDAEKKIAFFQRFVPALEMLRSIIDHRKVFVLALNGPAVGGGAAWFTGVSDIVLASSSVYLQVPFSALGLVPENGSAINFSQSMGVHRANEFLMFGRKVTVQELEQWGIVNQIFPVDGFQDHVLQYLEGQLAVNDGKSMMETKRLQNEPLRSARLLAVVNSMDALAERFVDGAPTQRFVEKKKLLESKSKSRSKL</sequence>
<comment type="pathway">
    <text evidence="2">Lipid metabolism; fatty acid beta-oxidation.</text>
</comment>
<evidence type="ECO:0000256" key="3">
    <source>
        <dbReference type="ARBA" id="ARBA00005254"/>
    </source>
</evidence>
<accession>S3CJW7</accession>
<dbReference type="STRING" id="1116229.S3CJW7"/>